<dbReference type="FunCoup" id="A0A1B4XC80">
    <property type="interactions" value="103"/>
</dbReference>
<evidence type="ECO:0000256" key="4">
    <source>
        <dbReference type="ARBA" id="ARBA00022729"/>
    </source>
</evidence>
<reference evidence="10 11" key="1">
    <citation type="submission" date="2015-05" db="EMBL/GenBank/DDBJ databases">
        <title>Complete genome sequence of a sulfur-oxidizing gammaproteobacterium strain HA5.</title>
        <authorList>
            <person name="Miura A."/>
            <person name="Kojima H."/>
            <person name="Fukui M."/>
        </authorList>
    </citation>
    <scope>NUCLEOTIDE SEQUENCE [LARGE SCALE GENOMIC DNA]</scope>
    <source>
        <strain evidence="10 11">HA5</strain>
    </source>
</reference>
<comment type="subcellular location">
    <subcellularLocation>
        <location evidence="1 8">Cell outer membrane</location>
    </subcellularLocation>
</comment>
<evidence type="ECO:0000256" key="2">
    <source>
        <dbReference type="ARBA" id="ARBA00006304"/>
    </source>
</evidence>
<evidence type="ECO:0000256" key="5">
    <source>
        <dbReference type="ARBA" id="ARBA00022927"/>
    </source>
</evidence>
<dbReference type="Gene3D" id="3.30.1370.120">
    <property type="match status" value="1"/>
</dbReference>
<dbReference type="InterPro" id="IPR005644">
    <property type="entry name" value="NolW-like"/>
</dbReference>
<dbReference type="InterPro" id="IPR004846">
    <property type="entry name" value="T2SS/T3SS_dom"/>
</dbReference>
<keyword evidence="4" id="KW-0732">Signal</keyword>
<dbReference type="AlphaFoldDB" id="A0A1B4XC80"/>
<dbReference type="InterPro" id="IPR038591">
    <property type="entry name" value="NolW-like_sf"/>
</dbReference>
<dbReference type="KEGG" id="slim:SCL_0062"/>
<name>A0A1B4XC80_9GAMM</name>
<dbReference type="GO" id="GO:0009306">
    <property type="term" value="P:protein secretion"/>
    <property type="evidence" value="ECO:0007669"/>
    <property type="project" value="InterPro"/>
</dbReference>
<dbReference type="InterPro" id="IPR051808">
    <property type="entry name" value="Type_IV_pilus_biogenesis"/>
</dbReference>
<evidence type="ECO:0000313" key="11">
    <source>
        <dbReference type="Proteomes" id="UP000243180"/>
    </source>
</evidence>
<dbReference type="SMART" id="SM00965">
    <property type="entry name" value="STN"/>
    <property type="match status" value="1"/>
</dbReference>
<proteinExistence type="inferred from homology"/>
<dbReference type="PANTHER" id="PTHR30604:SF1">
    <property type="entry name" value="DNA UTILIZATION PROTEIN HOFQ"/>
    <property type="match status" value="1"/>
</dbReference>
<gene>
    <name evidence="10" type="ORF">SCL_0062</name>
</gene>
<evidence type="ECO:0000256" key="7">
    <source>
        <dbReference type="ARBA" id="ARBA00023237"/>
    </source>
</evidence>
<dbReference type="PROSITE" id="PS00875">
    <property type="entry name" value="T2SP_D"/>
    <property type="match status" value="1"/>
</dbReference>
<keyword evidence="5" id="KW-0653">Protein transport</keyword>
<dbReference type="Proteomes" id="UP000243180">
    <property type="component" value="Chromosome"/>
</dbReference>
<dbReference type="InterPro" id="IPR011662">
    <property type="entry name" value="Secretin/TonB_short_N"/>
</dbReference>
<keyword evidence="11" id="KW-1185">Reference proteome</keyword>
<protein>
    <submittedName>
        <fullName evidence="10">Pilus assembly protein PilQ</fullName>
    </submittedName>
</protein>
<evidence type="ECO:0000256" key="8">
    <source>
        <dbReference type="RuleBase" id="RU004004"/>
    </source>
</evidence>
<evidence type="ECO:0000259" key="9">
    <source>
        <dbReference type="SMART" id="SM00965"/>
    </source>
</evidence>
<dbReference type="Pfam" id="PF11741">
    <property type="entry name" value="AMIN"/>
    <property type="match status" value="2"/>
</dbReference>
<dbReference type="EMBL" id="AP014879">
    <property type="protein sequence ID" value="BAV32386.1"/>
    <property type="molecule type" value="Genomic_DNA"/>
</dbReference>
<comment type="similarity">
    <text evidence="2">Belongs to the bacterial secretin family. PilQ subfamily.</text>
</comment>
<dbReference type="InterPro" id="IPR013355">
    <property type="entry name" value="Pilus_4_PilQ"/>
</dbReference>
<evidence type="ECO:0000313" key="10">
    <source>
        <dbReference type="EMBL" id="BAV32386.1"/>
    </source>
</evidence>
<dbReference type="PRINTS" id="PR00811">
    <property type="entry name" value="BCTERIALGSPD"/>
</dbReference>
<dbReference type="GO" id="GO:0009279">
    <property type="term" value="C:cell outer membrane"/>
    <property type="evidence" value="ECO:0007669"/>
    <property type="project" value="UniProtKB-SubCell"/>
</dbReference>
<keyword evidence="6" id="KW-0472">Membrane</keyword>
<dbReference type="Gene3D" id="2.60.40.3500">
    <property type="match status" value="1"/>
</dbReference>
<dbReference type="NCBIfam" id="TIGR02515">
    <property type="entry name" value="IV_pilus_PilQ"/>
    <property type="match status" value="1"/>
</dbReference>
<sequence length="736" mass="78389">MASSSAAPSSTAAVPAPATVAVAPKAEAPAPEQPAAAPAVDDRNSIEDIVYTKLPGDRIQITFKMTKPPVEPNAFTITNPARISLDFPNTRVGLEKKSLAVKEAAVTSVTAIEAEDRTRVVLSLIKPVAYSTSIEGNNFAVTVEAPVSAIAGAVEPKTTHFASTRKAGKFSLKGIDFRRGPQGDGKIIINLSDPAVGIDIREQAGEIMLDFLNTAAPAELQRRLDVVDFATPVQTIDTFVQGKNTRMIITPKGKYEHLAYQTGNVFTVSVKPVIEKPDEKKVDEFGYSGEKLSLNFQNIEARAALQVLADFTGLNFVVSDTVRGSLTLRLKDVPWDQALDLILDSKNLAMRRKGNVITVAPAPEVAAKEKANLEATKAVVELEPLVSELIQINYAKAEDIASLLKSIKAVTTASAQEHPVFGSAATGATVERSSSSNTLLSPRGQVTVDERTNSLLIQDTPGKIREVRQLIAKLDQPVRQVMIESRLVEATDNFSKSLGVRFGTKYTDTSPSGRGGAVSGTVSDSSSIVAAGTLSANSSGLNVNLPSPGIGTSVAGSIGITIAKVGSNGGLLNLELSALEQEGNGKVISSPRIITANQKKAVIEQGQERVFTTSVLGVGSVVTKKATLKLEVTPQITPDDRVNLEVNITKDNFTDAINGVLNIKDIKTQVLLDNGETVVIGGIYEQDKTDTITKVPFLGDLPLLGWLFKGKETKDNKTELLIFLTPRILSDNLSLR</sequence>
<organism evidence="10 11">
    <name type="scientific">Sulfuricaulis limicola</name>
    <dbReference type="NCBI Taxonomy" id="1620215"/>
    <lineage>
        <taxon>Bacteria</taxon>
        <taxon>Pseudomonadati</taxon>
        <taxon>Pseudomonadota</taxon>
        <taxon>Gammaproteobacteria</taxon>
        <taxon>Acidiferrobacterales</taxon>
        <taxon>Acidiferrobacteraceae</taxon>
        <taxon>Sulfuricaulis</taxon>
    </lineage>
</organism>
<keyword evidence="3 8" id="KW-0813">Transport</keyword>
<feature type="domain" description="Secretin/TonB short N-terminal" evidence="9">
    <location>
        <begin position="314"/>
        <end position="362"/>
    </location>
</feature>
<dbReference type="InterPro" id="IPR004845">
    <property type="entry name" value="T2SS_GspD_CS"/>
</dbReference>
<dbReference type="Gene3D" id="3.30.1370.130">
    <property type="match status" value="1"/>
</dbReference>
<accession>A0A1B4XC80</accession>
<dbReference type="Pfam" id="PF03958">
    <property type="entry name" value="Secretin_N"/>
    <property type="match status" value="1"/>
</dbReference>
<dbReference type="InParanoid" id="A0A1B4XC80"/>
<dbReference type="Pfam" id="PF00263">
    <property type="entry name" value="Secretin"/>
    <property type="match status" value="1"/>
</dbReference>
<dbReference type="InterPro" id="IPR021731">
    <property type="entry name" value="AMIN_dom"/>
</dbReference>
<dbReference type="Gene3D" id="2.60.40.3470">
    <property type="match status" value="1"/>
</dbReference>
<keyword evidence="7" id="KW-0998">Cell outer membrane</keyword>
<dbReference type="PANTHER" id="PTHR30604">
    <property type="entry name" value="PROTEIN TRANSPORT PROTEIN HOFQ"/>
    <property type="match status" value="1"/>
</dbReference>
<dbReference type="Pfam" id="PF07660">
    <property type="entry name" value="STN"/>
    <property type="match status" value="1"/>
</dbReference>
<evidence type="ECO:0000256" key="1">
    <source>
        <dbReference type="ARBA" id="ARBA00004442"/>
    </source>
</evidence>
<evidence type="ECO:0000256" key="3">
    <source>
        <dbReference type="ARBA" id="ARBA00022448"/>
    </source>
</evidence>
<evidence type="ECO:0000256" key="6">
    <source>
        <dbReference type="ARBA" id="ARBA00023136"/>
    </source>
</evidence>
<dbReference type="InterPro" id="IPR001775">
    <property type="entry name" value="GspD/PilQ"/>
</dbReference>